<feature type="transmembrane region" description="Helical" evidence="1">
    <location>
        <begin position="40"/>
        <end position="63"/>
    </location>
</feature>
<dbReference type="EMBL" id="SUNE01000021">
    <property type="protein sequence ID" value="MDG5901960.1"/>
    <property type="molecule type" value="Genomic_DNA"/>
</dbReference>
<reference evidence="2" key="1">
    <citation type="journal article" date="2019" name="Int J Environ Res Public Health">
        <title>Characterization of Chromosome-Mediated BlaOXA-894 in Shewanella xiamenensis Isolated from Pig Wastewater.</title>
        <authorList>
            <person name="Zou H."/>
            <person name="Zhou Z."/>
            <person name="Xia H."/>
            <person name="Zhao Q."/>
            <person name="Li X."/>
        </authorList>
    </citation>
    <scope>NUCLEOTIDE SEQUENCE</scope>
    <source>
        <strain evidence="2">2015oxa</strain>
    </source>
</reference>
<dbReference type="RefSeq" id="WP_037422546.1">
    <property type="nucleotide sequence ID" value="NZ_AP026732.1"/>
</dbReference>
<evidence type="ECO:0000313" key="3">
    <source>
        <dbReference type="EMBL" id="MDV5391669.1"/>
    </source>
</evidence>
<evidence type="ECO:0000313" key="2">
    <source>
        <dbReference type="EMBL" id="MDG5901960.1"/>
    </source>
</evidence>
<reference evidence="3" key="3">
    <citation type="submission" date="2023-05" db="EMBL/GenBank/DDBJ databases">
        <title>Colonisation of extended spectrum b-lactamase- and carbapenemase-producing bacteria on hospital surfaces from low- and middle-income countries.</title>
        <authorList>
            <person name="Nieto-Rosado M."/>
            <person name="Sands K."/>
            <person name="Iregbu K."/>
            <person name="Zahra R."/>
            <person name="Mazarati J.B."/>
            <person name="Mehtar S."/>
            <person name="Barnards-Group B."/>
            <person name="Walsh T.R."/>
        </authorList>
    </citation>
    <scope>NUCLEOTIDE SEQUENCE</scope>
    <source>
        <strain evidence="3">PP-E493</strain>
    </source>
</reference>
<comment type="caution">
    <text evidence="3">The sequence shown here is derived from an EMBL/GenBank/DDBJ whole genome shotgun (WGS) entry which is preliminary data.</text>
</comment>
<dbReference type="GeneID" id="75187263"/>
<evidence type="ECO:0000313" key="4">
    <source>
        <dbReference type="Proteomes" id="UP001187859"/>
    </source>
</evidence>
<dbReference type="AlphaFoldDB" id="A0A073KXD5"/>
<dbReference type="EMBL" id="JASGOQ010000001">
    <property type="protein sequence ID" value="MDV5391669.1"/>
    <property type="molecule type" value="Genomic_DNA"/>
</dbReference>
<accession>A0A073KXD5</accession>
<evidence type="ECO:0000256" key="1">
    <source>
        <dbReference type="SAM" id="Phobius"/>
    </source>
</evidence>
<dbReference type="OrthoDB" id="6402060at2"/>
<keyword evidence="1" id="KW-1133">Transmembrane helix</keyword>
<organism evidence="3 4">
    <name type="scientific">Shewanella xiamenensis</name>
    <dbReference type="NCBI Taxonomy" id="332186"/>
    <lineage>
        <taxon>Bacteria</taxon>
        <taxon>Pseudomonadati</taxon>
        <taxon>Pseudomonadota</taxon>
        <taxon>Gammaproteobacteria</taxon>
        <taxon>Alteromonadales</taxon>
        <taxon>Shewanellaceae</taxon>
        <taxon>Shewanella</taxon>
    </lineage>
</organism>
<dbReference type="Proteomes" id="UP001152518">
    <property type="component" value="Unassembled WGS sequence"/>
</dbReference>
<gene>
    <name evidence="2" type="ORF">E2650_19100</name>
    <name evidence="3" type="ORF">QM089_15735</name>
</gene>
<proteinExistence type="predicted"/>
<sequence>MKVSLGKLSAWFAIVGAIGIFMWVPWLIYKSITDDSSYDFLMFFSMMVGVLLSIVHHFLAFFVKCPNCGKSLMVRGFKKIKPETHDSGLEVAFLWFTDKVHCMHCGVKVDKCGI</sequence>
<feature type="transmembrane region" description="Helical" evidence="1">
    <location>
        <begin position="9"/>
        <end position="28"/>
    </location>
</feature>
<keyword evidence="1" id="KW-0472">Membrane</keyword>
<reference evidence="2" key="2">
    <citation type="submission" date="2019-04" db="EMBL/GenBank/DDBJ databases">
        <authorList>
            <person name="Zou H."/>
        </authorList>
    </citation>
    <scope>NUCLEOTIDE SEQUENCE</scope>
    <source>
        <strain evidence="2">2015oxa</strain>
    </source>
</reference>
<keyword evidence="1" id="KW-0812">Transmembrane</keyword>
<dbReference type="Proteomes" id="UP001187859">
    <property type="component" value="Unassembled WGS sequence"/>
</dbReference>
<protein>
    <submittedName>
        <fullName evidence="3">Uncharacterized protein</fullName>
    </submittedName>
</protein>
<name>A0A073KXD5_9GAMM</name>